<dbReference type="InterPro" id="IPR011145">
    <property type="entry name" value="Scavenger_mRNA_decap_enz_N"/>
</dbReference>
<dbReference type="SUPFAM" id="SSF102860">
    <property type="entry name" value="mRNA decapping enzyme DcpS N-terminal domain"/>
    <property type="match status" value="1"/>
</dbReference>
<dbReference type="EMBL" id="JAVRRJ010000004">
    <property type="protein sequence ID" value="KAK5085603.1"/>
    <property type="molecule type" value="Genomic_DNA"/>
</dbReference>
<dbReference type="InterPro" id="IPR036265">
    <property type="entry name" value="HIT-like_sf"/>
</dbReference>
<dbReference type="Pfam" id="PF11969">
    <property type="entry name" value="DcpS_C"/>
    <property type="match status" value="1"/>
</dbReference>
<dbReference type="InterPro" id="IPR008594">
    <property type="entry name" value="DcpS/DCS2"/>
</dbReference>
<dbReference type="Proteomes" id="UP001309876">
    <property type="component" value="Unassembled WGS sequence"/>
</dbReference>
<accession>A0AAN7T0A0</accession>
<dbReference type="AlphaFoldDB" id="A0AAN7T0A0"/>
<dbReference type="Pfam" id="PF05652">
    <property type="entry name" value="DcpS"/>
    <property type="match status" value="1"/>
</dbReference>
<protein>
    <recommendedName>
        <fullName evidence="5">Scavenger mRNA decapping enzyme</fullName>
    </recommendedName>
</protein>
<dbReference type="GO" id="GO:0016787">
    <property type="term" value="F:hydrolase activity"/>
    <property type="evidence" value="ECO:0007669"/>
    <property type="project" value="InterPro"/>
</dbReference>
<comment type="similarity">
    <text evidence="1">Belongs to the HIT family.</text>
</comment>
<feature type="active site" description="Nucleophile" evidence="2">
    <location>
        <position position="276"/>
    </location>
</feature>
<dbReference type="PANTHER" id="PTHR12978:SF0">
    <property type="entry name" value="M7GPPPX DIPHOSPHATASE"/>
    <property type="match status" value="1"/>
</dbReference>
<reference evidence="3 4" key="1">
    <citation type="submission" date="2023-08" db="EMBL/GenBank/DDBJ databases">
        <title>Black Yeasts Isolated from many extreme environments.</title>
        <authorList>
            <person name="Coleine C."/>
            <person name="Stajich J.E."/>
            <person name="Selbmann L."/>
        </authorList>
    </citation>
    <scope>NUCLEOTIDE SEQUENCE [LARGE SCALE GENOMIC DNA]</scope>
    <source>
        <strain evidence="3 4">CCFEE 5910</strain>
    </source>
</reference>
<evidence type="ECO:0000313" key="4">
    <source>
        <dbReference type="Proteomes" id="UP001309876"/>
    </source>
</evidence>
<dbReference type="Gene3D" id="3.30.428.10">
    <property type="entry name" value="HIT-like"/>
    <property type="match status" value="1"/>
</dbReference>
<name>A0AAN7T0A0_9EURO</name>
<dbReference type="GO" id="GO:0000340">
    <property type="term" value="F:RNA 7-methylguanosine cap binding"/>
    <property type="evidence" value="ECO:0007669"/>
    <property type="project" value="TreeGrafter"/>
</dbReference>
<evidence type="ECO:0008006" key="5">
    <source>
        <dbReference type="Google" id="ProtNLM"/>
    </source>
</evidence>
<gene>
    <name evidence="3" type="ORF">LTR05_004890</name>
</gene>
<proteinExistence type="inferred from homology"/>
<evidence type="ECO:0000256" key="2">
    <source>
        <dbReference type="PIRSR" id="PIRSR028973-1"/>
    </source>
</evidence>
<dbReference type="GO" id="GO:0000290">
    <property type="term" value="P:deadenylation-dependent decapping of nuclear-transcribed mRNA"/>
    <property type="evidence" value="ECO:0007669"/>
    <property type="project" value="InterPro"/>
</dbReference>
<dbReference type="PANTHER" id="PTHR12978">
    <property type="entry name" value="HISTIDINE TRIAD HIT PROTEIN MEMBER"/>
    <property type="match status" value="1"/>
</dbReference>
<organism evidence="3 4">
    <name type="scientific">Lithohypha guttulata</name>
    <dbReference type="NCBI Taxonomy" id="1690604"/>
    <lineage>
        <taxon>Eukaryota</taxon>
        <taxon>Fungi</taxon>
        <taxon>Dikarya</taxon>
        <taxon>Ascomycota</taxon>
        <taxon>Pezizomycotina</taxon>
        <taxon>Eurotiomycetes</taxon>
        <taxon>Chaetothyriomycetidae</taxon>
        <taxon>Chaetothyriales</taxon>
        <taxon>Trichomeriaceae</taxon>
        <taxon>Lithohypha</taxon>
    </lineage>
</organism>
<evidence type="ECO:0000313" key="3">
    <source>
        <dbReference type="EMBL" id="KAK5085603.1"/>
    </source>
</evidence>
<dbReference type="Gene3D" id="3.30.200.40">
    <property type="entry name" value="Scavenger mRNA decapping enzyme, N-terminal domain"/>
    <property type="match status" value="1"/>
</dbReference>
<dbReference type="PIRSF" id="PIRSF028973">
    <property type="entry name" value="Scavenger_mRNA_decap_enz"/>
    <property type="match status" value="1"/>
</dbReference>
<dbReference type="SUPFAM" id="SSF54197">
    <property type="entry name" value="HIT-like"/>
    <property type="match status" value="1"/>
</dbReference>
<sequence>MALPSTSLEEQKRRAETKSEAESLLPLFRITRILNHDQNGRRITLLGSIKDQPGLLTFERAAFESDLGAATLLLQSLSDTINLGANDIYRWYMSNTQATPARHSLKINLIWPCTDAHIKKYTAQQLRYVIETPEVYAQHIRPWIERTQRTPKRLDWIYNILDGVTEQEDVVHRSSDFGISLSHDKQKSDSEGFLLLPDLNWDRRTATGLHLLALVERRDLYSLRSLKQKHVPWLKHLRNEIVKAASGVASKLAGELVDEDQIKCYIHYQPTYYHFHVHVVHVMLEANGTTQAVGKAFALENIISQLENMAIGESVGMDNVDLGYFMGEESPLWKSCFGKIKTGEKVDLNDE</sequence>
<comment type="caution">
    <text evidence="3">The sequence shown here is derived from an EMBL/GenBank/DDBJ whole genome shotgun (WGS) entry which is preliminary data.</text>
</comment>
<keyword evidence="4" id="KW-1185">Reference proteome</keyword>
<dbReference type="GO" id="GO:0005634">
    <property type="term" value="C:nucleus"/>
    <property type="evidence" value="ECO:0007669"/>
    <property type="project" value="TreeGrafter"/>
</dbReference>
<dbReference type="GO" id="GO:0000932">
    <property type="term" value="C:P-body"/>
    <property type="evidence" value="ECO:0007669"/>
    <property type="project" value="TreeGrafter"/>
</dbReference>
<evidence type="ECO:0000256" key="1">
    <source>
        <dbReference type="ARBA" id="ARBA00010208"/>
    </source>
</evidence>